<evidence type="ECO:0000313" key="4">
    <source>
        <dbReference type="Proteomes" id="UP001202328"/>
    </source>
</evidence>
<dbReference type="InterPro" id="IPR002083">
    <property type="entry name" value="MATH/TRAF_dom"/>
</dbReference>
<keyword evidence="4" id="KW-1185">Reference proteome</keyword>
<dbReference type="Gene3D" id="2.60.210.10">
    <property type="entry name" value="Apoptosis, Tumor Necrosis Factor Receptor Associated Protein 2, Chain A"/>
    <property type="match status" value="1"/>
</dbReference>
<feature type="domain" description="MATH" evidence="2">
    <location>
        <begin position="7"/>
        <end position="136"/>
    </location>
</feature>
<evidence type="ECO:0000313" key="3">
    <source>
        <dbReference type="EMBL" id="KAI3912202.1"/>
    </source>
</evidence>
<dbReference type="PANTHER" id="PTHR46236:SF35">
    <property type="entry name" value="MATH DOMAIN-CONTAINING PROTEIN"/>
    <property type="match status" value="1"/>
</dbReference>
<evidence type="ECO:0000256" key="1">
    <source>
        <dbReference type="ARBA" id="ARBA00023054"/>
    </source>
</evidence>
<comment type="caution">
    <text evidence="3">The sequence shown here is derived from an EMBL/GenBank/DDBJ whole genome shotgun (WGS) entry which is preliminary data.</text>
</comment>
<name>A0AAD4SMD6_9MAGN</name>
<dbReference type="EMBL" id="JAJJMB010009816">
    <property type="protein sequence ID" value="KAI3912202.1"/>
    <property type="molecule type" value="Genomic_DNA"/>
</dbReference>
<accession>A0AAD4SMD6</accession>
<dbReference type="SUPFAM" id="SSF49599">
    <property type="entry name" value="TRAF domain-like"/>
    <property type="match status" value="1"/>
</dbReference>
<gene>
    <name evidence="3" type="ORF">MKW98_012013</name>
</gene>
<dbReference type="AlphaFoldDB" id="A0AAD4SMD6"/>
<dbReference type="Proteomes" id="UP001202328">
    <property type="component" value="Unassembled WGS sequence"/>
</dbReference>
<reference evidence="3" key="1">
    <citation type="submission" date="2022-04" db="EMBL/GenBank/DDBJ databases">
        <title>A functionally conserved STORR gene fusion in Papaver species that diverged 16.8 million years ago.</title>
        <authorList>
            <person name="Catania T."/>
        </authorList>
    </citation>
    <scope>NUCLEOTIDE SEQUENCE</scope>
    <source>
        <strain evidence="3">S-188037</strain>
    </source>
</reference>
<proteinExistence type="predicted"/>
<dbReference type="PANTHER" id="PTHR46236">
    <property type="entry name" value="TRAF-LIKE SUPERFAMILY PROTEIN"/>
    <property type="match status" value="1"/>
</dbReference>
<dbReference type="InterPro" id="IPR008974">
    <property type="entry name" value="TRAF-like"/>
</dbReference>
<evidence type="ECO:0000259" key="2">
    <source>
        <dbReference type="PROSITE" id="PS50144"/>
    </source>
</evidence>
<dbReference type="PROSITE" id="PS50144">
    <property type="entry name" value="MATH"/>
    <property type="match status" value="1"/>
</dbReference>
<sequence length="167" mass="18766">MASSFPSSKYVWKIENFSSLKSDRLYSDVLFTAFDLKWKLSIDPKGTHVTYTSNKGRITLNGTHLVIFLSCEEAAGSWYTHCNFAIIDQQDRAQTRNYDGEGECGTYGCRAMLLAELLDPKKGFVMCDTCFIKVEILSAINIIKSITEKAPPAKEEQPRPLETDPVP</sequence>
<protein>
    <recommendedName>
        <fullName evidence="2">MATH domain-containing protein</fullName>
    </recommendedName>
</protein>
<dbReference type="InterPro" id="IPR050804">
    <property type="entry name" value="MCC"/>
</dbReference>
<dbReference type="CDD" id="cd00121">
    <property type="entry name" value="MATH"/>
    <property type="match status" value="1"/>
</dbReference>
<dbReference type="Pfam" id="PF22486">
    <property type="entry name" value="MATH_2"/>
    <property type="match status" value="1"/>
</dbReference>
<organism evidence="3 4">
    <name type="scientific">Papaver atlanticum</name>
    <dbReference type="NCBI Taxonomy" id="357466"/>
    <lineage>
        <taxon>Eukaryota</taxon>
        <taxon>Viridiplantae</taxon>
        <taxon>Streptophyta</taxon>
        <taxon>Embryophyta</taxon>
        <taxon>Tracheophyta</taxon>
        <taxon>Spermatophyta</taxon>
        <taxon>Magnoliopsida</taxon>
        <taxon>Ranunculales</taxon>
        <taxon>Papaveraceae</taxon>
        <taxon>Papaveroideae</taxon>
        <taxon>Papaver</taxon>
    </lineage>
</organism>
<keyword evidence="1" id="KW-0175">Coiled coil</keyword>